<evidence type="ECO:0000259" key="3">
    <source>
        <dbReference type="PROSITE" id="PS51462"/>
    </source>
</evidence>
<dbReference type="Pfam" id="PF12535">
    <property type="entry name" value="Nudix_N"/>
    <property type="match status" value="1"/>
</dbReference>
<dbReference type="PANTHER" id="PTHR43046:SF16">
    <property type="entry name" value="ADP-RIBOSE PYROPHOSPHATASE YJHB-RELATED"/>
    <property type="match status" value="1"/>
</dbReference>
<accession>A0A7W4K6J1</accession>
<proteinExistence type="predicted"/>
<evidence type="ECO:0000256" key="1">
    <source>
        <dbReference type="ARBA" id="ARBA00001946"/>
    </source>
</evidence>
<keyword evidence="2 4" id="KW-0378">Hydrolase</keyword>
<evidence type="ECO:0000313" key="5">
    <source>
        <dbReference type="Proteomes" id="UP000578030"/>
    </source>
</evidence>
<feature type="domain" description="Nudix hydrolase" evidence="3">
    <location>
        <begin position="73"/>
        <end position="201"/>
    </location>
</feature>
<dbReference type="InterPro" id="IPR059176">
    <property type="entry name" value="UDP-X_N"/>
</dbReference>
<keyword evidence="5" id="KW-1185">Reference proteome</keyword>
<comment type="caution">
    <text evidence="4">The sequence shown here is derived from an EMBL/GenBank/DDBJ whole genome shotgun (WGS) entry which is preliminary data.</text>
</comment>
<organism evidence="4 5">
    <name type="scientific">Gluconacetobacter tumulisoli</name>
    <dbReference type="NCBI Taxonomy" id="1286189"/>
    <lineage>
        <taxon>Bacteria</taxon>
        <taxon>Pseudomonadati</taxon>
        <taxon>Pseudomonadota</taxon>
        <taxon>Alphaproteobacteria</taxon>
        <taxon>Acetobacterales</taxon>
        <taxon>Acetobacteraceae</taxon>
        <taxon>Gluconacetobacter</taxon>
    </lineage>
</organism>
<sequence length="215" mass="24003">MTDIPTSGEPDWLVWTREIQAIAQTGLAFTRDPYDRERYEMLRGLAARMLAERTGAPAAWIETLFAGEGGYATPKIDVRAAVFDDWRRILMVREVLDGGRWTLPGGWADVNITPADSAVKEVREESGYEVRVRKLAALWDRTRQGHPAQMFSCAKLFYLCDLVGGAAATSLETSEVGWFAEDEIPADLSVGRVLPSQVRRMFAHAHAPSLQTDFE</sequence>
<dbReference type="Pfam" id="PF00293">
    <property type="entry name" value="NUDIX"/>
    <property type="match status" value="1"/>
</dbReference>
<dbReference type="Gene3D" id="3.90.79.10">
    <property type="entry name" value="Nucleoside Triphosphate Pyrophosphohydrolase"/>
    <property type="match status" value="1"/>
</dbReference>
<dbReference type="PROSITE" id="PS51462">
    <property type="entry name" value="NUDIX"/>
    <property type="match status" value="1"/>
</dbReference>
<dbReference type="SUPFAM" id="SSF55811">
    <property type="entry name" value="Nudix"/>
    <property type="match status" value="1"/>
</dbReference>
<evidence type="ECO:0000256" key="2">
    <source>
        <dbReference type="ARBA" id="ARBA00022801"/>
    </source>
</evidence>
<dbReference type="CDD" id="cd04672">
    <property type="entry name" value="NUDIX_CDP-Chase_like"/>
    <property type="match status" value="1"/>
</dbReference>
<name>A0A7W4K6J1_9PROT</name>
<evidence type="ECO:0000313" key="4">
    <source>
        <dbReference type="EMBL" id="MBB2201298.1"/>
    </source>
</evidence>
<dbReference type="InterPro" id="IPR015797">
    <property type="entry name" value="NUDIX_hydrolase-like_dom_sf"/>
</dbReference>
<protein>
    <submittedName>
        <fullName evidence="4">NUDIX hydrolase</fullName>
    </submittedName>
</protein>
<dbReference type="Proteomes" id="UP000578030">
    <property type="component" value="Unassembled WGS sequence"/>
</dbReference>
<comment type="cofactor">
    <cofactor evidence="1">
        <name>Mg(2+)</name>
        <dbReference type="ChEBI" id="CHEBI:18420"/>
    </cofactor>
</comment>
<gene>
    <name evidence="4" type="ORF">HLH28_06825</name>
</gene>
<dbReference type="Gene3D" id="6.10.250.1120">
    <property type="match status" value="1"/>
</dbReference>
<dbReference type="GO" id="GO:0016787">
    <property type="term" value="F:hydrolase activity"/>
    <property type="evidence" value="ECO:0007669"/>
    <property type="project" value="UniProtKB-KW"/>
</dbReference>
<dbReference type="InterPro" id="IPR000086">
    <property type="entry name" value="NUDIX_hydrolase_dom"/>
</dbReference>
<dbReference type="PANTHER" id="PTHR43046">
    <property type="entry name" value="GDP-MANNOSE MANNOSYL HYDROLASE"/>
    <property type="match status" value="1"/>
</dbReference>
<reference evidence="4 5" key="1">
    <citation type="submission" date="2020-04" db="EMBL/GenBank/DDBJ databases">
        <title>Description of novel Gluconacetobacter.</title>
        <authorList>
            <person name="Sombolestani A."/>
        </authorList>
    </citation>
    <scope>NUCLEOTIDE SEQUENCE [LARGE SCALE GENOMIC DNA]</scope>
    <source>
        <strain evidence="4 5">LMG 27802</strain>
    </source>
</reference>
<dbReference type="RefSeq" id="WP_182956519.1">
    <property type="nucleotide sequence ID" value="NZ_JABEQM010000004.1"/>
</dbReference>
<dbReference type="EMBL" id="JABEQM010000004">
    <property type="protein sequence ID" value="MBB2201298.1"/>
    <property type="molecule type" value="Genomic_DNA"/>
</dbReference>
<dbReference type="AlphaFoldDB" id="A0A7W4K6J1"/>